<gene>
    <name evidence="8" type="ORF">BSU04_00980</name>
</gene>
<proteinExistence type="predicted"/>
<dbReference type="GO" id="GO:0030313">
    <property type="term" value="C:cell envelope"/>
    <property type="evidence" value="ECO:0007669"/>
    <property type="project" value="UniProtKB-SubCell"/>
</dbReference>
<name>A0A226XC58_CABSO</name>
<dbReference type="GO" id="GO:0005886">
    <property type="term" value="C:plasma membrane"/>
    <property type="evidence" value="ECO:0007669"/>
    <property type="project" value="TreeGrafter"/>
</dbReference>
<evidence type="ECO:0000313" key="9">
    <source>
        <dbReference type="Proteomes" id="UP000214720"/>
    </source>
</evidence>
<dbReference type="SUPFAM" id="SSF48452">
    <property type="entry name" value="TPR-like"/>
    <property type="match status" value="1"/>
</dbReference>
<dbReference type="Gene3D" id="1.25.40.10">
    <property type="entry name" value="Tetratricopeptide repeat domain"/>
    <property type="match status" value="1"/>
</dbReference>
<dbReference type="Proteomes" id="UP000214720">
    <property type="component" value="Unassembled WGS sequence"/>
</dbReference>
<dbReference type="InterPro" id="IPR056412">
    <property type="entry name" value="Ig_CycH"/>
</dbReference>
<dbReference type="InterPro" id="IPR051263">
    <property type="entry name" value="C-type_cytochrome_biogenesis"/>
</dbReference>
<dbReference type="Pfam" id="PF23914">
    <property type="entry name" value="TPR_CcmH_CycH"/>
    <property type="match status" value="1"/>
</dbReference>
<protein>
    <submittedName>
        <fullName evidence="8">Cytochrome c heme lyase subunit CcmH</fullName>
    </submittedName>
</protein>
<dbReference type="InterPro" id="IPR019734">
    <property type="entry name" value="TPR_rpt"/>
</dbReference>
<comment type="subcellular location">
    <subcellularLocation>
        <location evidence="1">Cell envelope</location>
    </subcellularLocation>
</comment>
<evidence type="ECO:0000259" key="6">
    <source>
        <dbReference type="Pfam" id="PF23892"/>
    </source>
</evidence>
<accession>A0A226XC58</accession>
<dbReference type="PROSITE" id="PS50005">
    <property type="entry name" value="TPR"/>
    <property type="match status" value="1"/>
</dbReference>
<keyword evidence="3" id="KW-0201">Cytochrome c-type biogenesis</keyword>
<dbReference type="NCBIfam" id="TIGR03142">
    <property type="entry name" value="cytochro_ccmI"/>
    <property type="match status" value="1"/>
</dbReference>
<evidence type="ECO:0000256" key="3">
    <source>
        <dbReference type="ARBA" id="ARBA00022748"/>
    </source>
</evidence>
<evidence type="ECO:0000256" key="2">
    <source>
        <dbReference type="ARBA" id="ARBA00022737"/>
    </source>
</evidence>
<dbReference type="PANTHER" id="PTHR47870:SF4">
    <property type="entry name" value="CYTOCHROME C-TYPE BIOGENESIS PROTEIN CYCH"/>
    <property type="match status" value="1"/>
</dbReference>
<evidence type="ECO:0000256" key="5">
    <source>
        <dbReference type="PROSITE-ProRule" id="PRU00339"/>
    </source>
</evidence>
<sequence>MITFWIIAAVMLIAAVLCAAVPLMQRESAAGVSRARALSVSLYRRELADAGTDLGMGALSRDQYAGMRSDIKQRLLADTAGSPSLARWSTPRTATRAATCAVLIALFPSAACLLYLKLGEPAALELDKSLDDSLGFSRDMSSMSMEMMVSRLAFRLRDHAPDPRDAAAWATLARSYTVLERPADAVAAYAKAIALDPGDAPLRADFADAIARAGDGRLAGRASEEIAAALAIDPADPKALALAASAAFEARGYARAIGYWRRLIATLKAGSPEAMKVQKNIDEAVGLSAVTVDIRLADAVHIASDAAVIVTARTSDVPASTNPASALSAAVLPNTLLAERRLAAGELPTTIVLDDSLAINATDTLSAHQQVVVDARIVSASGANDLSGRGDARGLENRRASVVIAAPSP</sequence>
<dbReference type="RefSeq" id="WP_089158848.1">
    <property type="nucleotide sequence ID" value="NZ_MTHB01000012.1"/>
</dbReference>
<dbReference type="InterPro" id="IPR011990">
    <property type="entry name" value="TPR-like_helical_dom_sf"/>
</dbReference>
<feature type="repeat" description="TPR" evidence="5">
    <location>
        <begin position="166"/>
        <end position="199"/>
    </location>
</feature>
<keyword evidence="8" id="KW-0456">Lyase</keyword>
<dbReference type="AlphaFoldDB" id="A0A226XC58"/>
<dbReference type="InterPro" id="IPR017560">
    <property type="entry name" value="Cyt_c_biogenesis_CcmI"/>
</dbReference>
<dbReference type="EMBL" id="MTHB01000012">
    <property type="protein sequence ID" value="OXC80547.1"/>
    <property type="molecule type" value="Genomic_DNA"/>
</dbReference>
<evidence type="ECO:0000259" key="7">
    <source>
        <dbReference type="Pfam" id="PF23914"/>
    </source>
</evidence>
<keyword evidence="2" id="KW-0677">Repeat</keyword>
<organism evidence="8 9">
    <name type="scientific">Caballeronia sordidicola</name>
    <name type="common">Burkholderia sordidicola</name>
    <dbReference type="NCBI Taxonomy" id="196367"/>
    <lineage>
        <taxon>Bacteria</taxon>
        <taxon>Pseudomonadati</taxon>
        <taxon>Pseudomonadota</taxon>
        <taxon>Betaproteobacteria</taxon>
        <taxon>Burkholderiales</taxon>
        <taxon>Burkholderiaceae</taxon>
        <taxon>Caballeronia</taxon>
    </lineage>
</organism>
<keyword evidence="4 5" id="KW-0802">TPR repeat</keyword>
<reference evidence="9" key="1">
    <citation type="submission" date="2017-01" db="EMBL/GenBank/DDBJ databases">
        <title>Genome Analysis of Deinococcus marmoris KOPRI26562.</title>
        <authorList>
            <person name="Kim J.H."/>
            <person name="Oh H.-M."/>
        </authorList>
    </citation>
    <scope>NUCLEOTIDE SEQUENCE [LARGE SCALE GENOMIC DNA]</scope>
    <source>
        <strain evidence="9">PAMC 26633</strain>
    </source>
</reference>
<dbReference type="Pfam" id="PF23892">
    <property type="entry name" value="Ig_CycH"/>
    <property type="match status" value="1"/>
</dbReference>
<evidence type="ECO:0000256" key="4">
    <source>
        <dbReference type="ARBA" id="ARBA00022803"/>
    </source>
</evidence>
<dbReference type="GO" id="GO:0016829">
    <property type="term" value="F:lyase activity"/>
    <property type="evidence" value="ECO:0007669"/>
    <property type="project" value="UniProtKB-KW"/>
</dbReference>
<evidence type="ECO:0000313" key="8">
    <source>
        <dbReference type="EMBL" id="OXC80547.1"/>
    </source>
</evidence>
<dbReference type="GO" id="GO:0017004">
    <property type="term" value="P:cytochrome complex assembly"/>
    <property type="evidence" value="ECO:0007669"/>
    <property type="project" value="UniProtKB-KW"/>
</dbReference>
<dbReference type="OrthoDB" id="9776053at2"/>
<dbReference type="InterPro" id="IPR056413">
    <property type="entry name" value="TPR_CcmH_CycH"/>
</dbReference>
<dbReference type="PANTHER" id="PTHR47870">
    <property type="entry name" value="CYTOCHROME C-TYPE BIOGENESIS PROTEIN CCMH"/>
    <property type="match status" value="1"/>
</dbReference>
<feature type="domain" description="Cytochrome c-type biogenesis protein H TPR" evidence="7">
    <location>
        <begin position="150"/>
        <end position="273"/>
    </location>
</feature>
<feature type="domain" description="Cytochrome c-type biogenesis protein H Ig-like" evidence="6">
    <location>
        <begin position="337"/>
        <end position="394"/>
    </location>
</feature>
<dbReference type="SMART" id="SM00028">
    <property type="entry name" value="TPR"/>
    <property type="match status" value="1"/>
</dbReference>
<comment type="caution">
    <text evidence="8">The sequence shown here is derived from an EMBL/GenBank/DDBJ whole genome shotgun (WGS) entry which is preliminary data.</text>
</comment>
<evidence type="ECO:0000256" key="1">
    <source>
        <dbReference type="ARBA" id="ARBA00004196"/>
    </source>
</evidence>